<dbReference type="Gene3D" id="3.30.420.360">
    <property type="match status" value="1"/>
</dbReference>
<dbReference type="InterPro" id="IPR004421">
    <property type="entry name" value="Carbamoyltransferase_HypF"/>
</dbReference>
<evidence type="ECO:0000259" key="11">
    <source>
        <dbReference type="PROSITE" id="PS51163"/>
    </source>
</evidence>
<dbReference type="Gene3D" id="3.30.110.120">
    <property type="match status" value="1"/>
</dbReference>
<evidence type="ECO:0000313" key="12">
    <source>
        <dbReference type="EMBL" id="AFK03957.1"/>
    </source>
</evidence>
<reference evidence="12 13" key="1">
    <citation type="submission" date="2011-07" db="EMBL/GenBank/DDBJ databases">
        <title>The complete genome of chromosome of Emticicia oligotrophica DSM 17448.</title>
        <authorList>
            <consortium name="US DOE Joint Genome Institute (JGI-PGF)"/>
            <person name="Lucas S."/>
            <person name="Han J."/>
            <person name="Lapidus A."/>
            <person name="Bruce D."/>
            <person name="Goodwin L."/>
            <person name="Pitluck S."/>
            <person name="Peters L."/>
            <person name="Kyrpides N."/>
            <person name="Mavromatis K."/>
            <person name="Ivanova N."/>
            <person name="Ovchinnikova G."/>
            <person name="Teshima H."/>
            <person name="Detter J.C."/>
            <person name="Tapia R."/>
            <person name="Han C."/>
            <person name="Land M."/>
            <person name="Hauser L."/>
            <person name="Markowitz V."/>
            <person name="Cheng J.-F."/>
            <person name="Hugenholtz P."/>
            <person name="Woyke T."/>
            <person name="Wu D."/>
            <person name="Tindall B."/>
            <person name="Pomrenke H."/>
            <person name="Brambilla E."/>
            <person name="Klenk H.-P."/>
            <person name="Eisen J.A."/>
        </authorList>
    </citation>
    <scope>NUCLEOTIDE SEQUENCE [LARGE SCALE GENOMIC DNA]</scope>
    <source>
        <strain evidence="12 13">DSM 17448</strain>
    </source>
</reference>
<dbReference type="InterPro" id="IPR006070">
    <property type="entry name" value="Sua5-like_dom"/>
</dbReference>
<dbReference type="InterPro" id="IPR001792">
    <property type="entry name" value="Acylphosphatase-like_dom"/>
</dbReference>
<name>A0ABM5N3D2_EMTOG</name>
<evidence type="ECO:0000256" key="2">
    <source>
        <dbReference type="ARBA" id="ARBA00008097"/>
    </source>
</evidence>
<dbReference type="InterPro" id="IPR051060">
    <property type="entry name" value="Carbamoyltrans_HypF-like"/>
</dbReference>
<feature type="domain" description="Acylphosphatase-like" evidence="10">
    <location>
        <begin position="2"/>
        <end position="90"/>
    </location>
</feature>
<organism evidence="12 13">
    <name type="scientific">Emticicia oligotrophica (strain DSM 17448 / CIP 109782 / MTCC 6937 / GPTSA100-15)</name>
    <dbReference type="NCBI Taxonomy" id="929562"/>
    <lineage>
        <taxon>Bacteria</taxon>
        <taxon>Pseudomonadati</taxon>
        <taxon>Bacteroidota</taxon>
        <taxon>Cytophagia</taxon>
        <taxon>Cytophagales</taxon>
        <taxon>Leadbetterellaceae</taxon>
        <taxon>Emticicia</taxon>
    </lineage>
</organism>
<feature type="domain" description="YrdC-like" evidence="11">
    <location>
        <begin position="202"/>
        <end position="383"/>
    </location>
</feature>
<dbReference type="Gene3D" id="3.90.870.50">
    <property type="match status" value="1"/>
</dbReference>
<sequence>MVFEIRIKGQVQGVGFRPFIYRLAIENKVNGWVNNTNEGVLVEVSLPVNQIESFCEKIKQEAPKLAKITNISFEEIERKPVFEKGFHIIKSERNTKTNVLLSPDFAICPTCRKEIHTQNDRRFLYAFTTCTYCGPRYSITQKLPYDRELTSMEAFCMCADCQKEYDNVENRRYFSQTNSCKKCGVQLSFFDKHRALLTNESDEVLKLSVEALKEGKILAIKGIGGYLLMCDANNEQTIAILRQRKHRPTKPFAVMYPSLKLLEEEISLKEQEKEALANETASIVLLNAPDSTLATTGLLGVMLPYTPLFELIAQTFAKPIIATSGNLSHSPIVYQDDNALAELLEIADCIIQNNRAIVVPQDDSVLRFSPIYNQKIVLRRSRGLAPTFIQASLALKNNVLAMGAMLKSTFAITHENNVYISQYLGDLTDFDTQENYRHTLKHLSEVISFEPSTILIDKHKMYPSSEMGKAMAQKQKLNLVEIQHHQAHFAAVLAENDLFGSKEPILGIIWDGTGWGEDGQIWGGEFFEYQDDLGLERVAHFDYFSNLMGDKMAREPRLSALAITHEVEDVQEFIRRKFSETEWNLYQKFLSQNSNINTSSVGRILDGLASLLGILDKSTYEGEAAMYLEAKAREFFDKNSAEITSYNLVCNAENKINLNPMIKQIFEDIQKNVSIEKIAAKIHFSLIKLIQGIANRLKIKRLAFSGGVWQNAVLVDLAFQHLDDFELFFHKQLSPNDECISFGQLAFYSFLKTP</sequence>
<evidence type="ECO:0000259" key="10">
    <source>
        <dbReference type="PROSITE" id="PS51160"/>
    </source>
</evidence>
<dbReference type="PROSITE" id="PS51160">
    <property type="entry name" value="ACYLPHOSPHATASE_3"/>
    <property type="match status" value="1"/>
</dbReference>
<dbReference type="InterPro" id="IPR043129">
    <property type="entry name" value="ATPase_NBD"/>
</dbReference>
<evidence type="ECO:0000256" key="8">
    <source>
        <dbReference type="PIRNR" id="PIRNR006256"/>
    </source>
</evidence>
<dbReference type="PANTHER" id="PTHR42959">
    <property type="entry name" value="CARBAMOYLTRANSFERASE"/>
    <property type="match status" value="1"/>
</dbReference>
<keyword evidence="9" id="KW-0378">Hydrolase</keyword>
<dbReference type="InterPro" id="IPR011125">
    <property type="entry name" value="Znf_HypF"/>
</dbReference>
<dbReference type="EMBL" id="CP002961">
    <property type="protein sequence ID" value="AFK03957.1"/>
    <property type="molecule type" value="Genomic_DNA"/>
</dbReference>
<evidence type="ECO:0000256" key="1">
    <source>
        <dbReference type="ARBA" id="ARBA00004711"/>
    </source>
</evidence>
<dbReference type="InterPro" id="IPR017945">
    <property type="entry name" value="DHBP_synth_RibB-like_a/b_dom"/>
</dbReference>
<evidence type="ECO:0000313" key="13">
    <source>
        <dbReference type="Proteomes" id="UP000002875"/>
    </source>
</evidence>
<dbReference type="PROSITE" id="PS51163">
    <property type="entry name" value="YRDC"/>
    <property type="match status" value="1"/>
</dbReference>
<evidence type="ECO:0000256" key="5">
    <source>
        <dbReference type="ARBA" id="ARBA00022771"/>
    </source>
</evidence>
<evidence type="ECO:0000256" key="9">
    <source>
        <dbReference type="PROSITE-ProRule" id="PRU00520"/>
    </source>
</evidence>
<dbReference type="PANTHER" id="PTHR42959:SF1">
    <property type="entry name" value="CARBAMOYLTRANSFERASE HYPF"/>
    <property type="match status" value="1"/>
</dbReference>
<comment type="catalytic activity">
    <reaction evidence="9">
        <text>an acyl phosphate + H2O = a carboxylate + phosphate + H(+)</text>
        <dbReference type="Rhea" id="RHEA:14965"/>
        <dbReference type="ChEBI" id="CHEBI:15377"/>
        <dbReference type="ChEBI" id="CHEBI:15378"/>
        <dbReference type="ChEBI" id="CHEBI:29067"/>
        <dbReference type="ChEBI" id="CHEBI:43474"/>
        <dbReference type="ChEBI" id="CHEBI:59918"/>
        <dbReference type="EC" id="3.6.1.7"/>
    </reaction>
</comment>
<dbReference type="PIRSF" id="PIRSF006256">
    <property type="entry name" value="CMPcnvr_hdrg_mat"/>
    <property type="match status" value="1"/>
</dbReference>
<keyword evidence="4" id="KW-0479">Metal-binding</keyword>
<dbReference type="EC" id="6.2.-.-" evidence="8"/>
<dbReference type="Proteomes" id="UP000002875">
    <property type="component" value="Chromosome"/>
</dbReference>
<dbReference type="InterPro" id="IPR041440">
    <property type="entry name" value="HypF_C"/>
</dbReference>
<dbReference type="InterPro" id="IPR036046">
    <property type="entry name" value="Acylphosphatase-like_dom_sf"/>
</dbReference>
<keyword evidence="13" id="KW-1185">Reference proteome</keyword>
<proteinExistence type="inferred from homology"/>
<evidence type="ECO:0000256" key="4">
    <source>
        <dbReference type="ARBA" id="ARBA00022723"/>
    </source>
</evidence>
<evidence type="ECO:0000256" key="3">
    <source>
        <dbReference type="ARBA" id="ARBA00022598"/>
    </source>
</evidence>
<dbReference type="Pfam" id="PF01300">
    <property type="entry name" value="Sua5_yciO_yrdC"/>
    <property type="match status" value="1"/>
</dbReference>
<comment type="catalytic activity">
    <reaction evidence="7">
        <text>C-terminal L-cysteinyl-[HypE protein] + carbamoyl phosphate + ATP + H2O = C-terminal S-carboxamide-L-cysteinyl-[HypE protein] + AMP + phosphate + diphosphate + H(+)</text>
        <dbReference type="Rhea" id="RHEA:55636"/>
        <dbReference type="Rhea" id="RHEA-COMP:14247"/>
        <dbReference type="Rhea" id="RHEA-COMP:14392"/>
        <dbReference type="ChEBI" id="CHEBI:15377"/>
        <dbReference type="ChEBI" id="CHEBI:15378"/>
        <dbReference type="ChEBI" id="CHEBI:30616"/>
        <dbReference type="ChEBI" id="CHEBI:33019"/>
        <dbReference type="ChEBI" id="CHEBI:43474"/>
        <dbReference type="ChEBI" id="CHEBI:58228"/>
        <dbReference type="ChEBI" id="CHEBI:76913"/>
        <dbReference type="ChEBI" id="CHEBI:139126"/>
        <dbReference type="ChEBI" id="CHEBI:456215"/>
    </reaction>
</comment>
<comment type="similarity">
    <text evidence="2 8">Belongs to the carbamoyltransferase HypF family.</text>
</comment>
<dbReference type="Gene3D" id="3.30.420.40">
    <property type="match status" value="1"/>
</dbReference>
<evidence type="ECO:0000256" key="6">
    <source>
        <dbReference type="ARBA" id="ARBA00022833"/>
    </source>
</evidence>
<protein>
    <recommendedName>
        <fullName evidence="8">Carbamoyltransferase</fullName>
        <ecNumber evidence="8">6.2.-.-</ecNumber>
    </recommendedName>
</protein>
<dbReference type="RefSeq" id="WP_015029653.1">
    <property type="nucleotide sequence ID" value="NC_018748.1"/>
</dbReference>
<feature type="active site" evidence="9">
    <location>
        <position position="35"/>
    </location>
</feature>
<keyword evidence="6" id="KW-0862">Zinc</keyword>
<dbReference type="PROSITE" id="PS00150">
    <property type="entry name" value="ACYLPHOSPHATASE_1"/>
    <property type="match status" value="1"/>
</dbReference>
<gene>
    <name evidence="12" type="ordered locus">Emtol_2822</name>
</gene>
<keyword evidence="3" id="KW-0436">Ligase</keyword>
<accession>A0ABM5N3D2</accession>
<dbReference type="InterPro" id="IPR055128">
    <property type="entry name" value="HypF_C_2"/>
</dbReference>
<evidence type="ECO:0000256" key="7">
    <source>
        <dbReference type="ARBA" id="ARBA00048220"/>
    </source>
</evidence>
<comment type="pathway">
    <text evidence="1">Protein modification; [NiFe] hydrogenase maturation.</text>
</comment>
<dbReference type="SUPFAM" id="SSF54975">
    <property type="entry name" value="Acylphosphatase/BLUF domain-like"/>
    <property type="match status" value="1"/>
</dbReference>
<dbReference type="SUPFAM" id="SSF55821">
    <property type="entry name" value="YrdC/RibB"/>
    <property type="match status" value="1"/>
</dbReference>
<dbReference type="Pfam" id="PF17788">
    <property type="entry name" value="HypF_C"/>
    <property type="match status" value="1"/>
</dbReference>
<dbReference type="Pfam" id="PF22521">
    <property type="entry name" value="HypF_C_2"/>
    <property type="match status" value="1"/>
</dbReference>
<dbReference type="SUPFAM" id="SSF53067">
    <property type="entry name" value="Actin-like ATPase domain"/>
    <property type="match status" value="1"/>
</dbReference>
<dbReference type="Pfam" id="PF00708">
    <property type="entry name" value="Acylphosphatase"/>
    <property type="match status" value="1"/>
</dbReference>
<dbReference type="Pfam" id="PF07503">
    <property type="entry name" value="zf-HYPF"/>
    <property type="match status" value="2"/>
</dbReference>
<feature type="active site" evidence="9">
    <location>
        <position position="17"/>
    </location>
</feature>
<dbReference type="NCBIfam" id="TIGR00143">
    <property type="entry name" value="hypF"/>
    <property type="match status" value="1"/>
</dbReference>
<keyword evidence="5" id="KW-0863">Zinc-finger</keyword>
<dbReference type="InterPro" id="IPR017968">
    <property type="entry name" value="Acylphosphatase_CS"/>
</dbReference>